<evidence type="ECO:0000313" key="3">
    <source>
        <dbReference type="Proteomes" id="UP000078492"/>
    </source>
</evidence>
<evidence type="ECO:0000313" key="2">
    <source>
        <dbReference type="EMBL" id="KYN18195.1"/>
    </source>
</evidence>
<dbReference type="EMBL" id="KQ980031">
    <property type="protein sequence ID" value="KYN18195.1"/>
    <property type="molecule type" value="Genomic_DNA"/>
</dbReference>
<feature type="region of interest" description="Disordered" evidence="1">
    <location>
        <begin position="72"/>
        <end position="111"/>
    </location>
</feature>
<protein>
    <submittedName>
        <fullName evidence="2">Uncharacterized protein</fullName>
    </submittedName>
</protein>
<feature type="non-terminal residue" evidence="2">
    <location>
        <position position="1"/>
    </location>
</feature>
<accession>A0A195DZ77</accession>
<keyword evidence="3" id="KW-1185">Reference proteome</keyword>
<name>A0A195DZ77_9HYME</name>
<dbReference type="AlphaFoldDB" id="A0A195DZ77"/>
<evidence type="ECO:0000256" key="1">
    <source>
        <dbReference type="SAM" id="MobiDB-lite"/>
    </source>
</evidence>
<organism evidence="2 3">
    <name type="scientific">Trachymyrmex cornetzi</name>
    <dbReference type="NCBI Taxonomy" id="471704"/>
    <lineage>
        <taxon>Eukaryota</taxon>
        <taxon>Metazoa</taxon>
        <taxon>Ecdysozoa</taxon>
        <taxon>Arthropoda</taxon>
        <taxon>Hexapoda</taxon>
        <taxon>Insecta</taxon>
        <taxon>Pterygota</taxon>
        <taxon>Neoptera</taxon>
        <taxon>Endopterygota</taxon>
        <taxon>Hymenoptera</taxon>
        <taxon>Apocrita</taxon>
        <taxon>Aculeata</taxon>
        <taxon>Formicoidea</taxon>
        <taxon>Formicidae</taxon>
        <taxon>Myrmicinae</taxon>
        <taxon>Trachymyrmex</taxon>
    </lineage>
</organism>
<reference evidence="2 3" key="1">
    <citation type="submission" date="2015-09" db="EMBL/GenBank/DDBJ databases">
        <title>Trachymyrmex cornetzi WGS genome.</title>
        <authorList>
            <person name="Nygaard S."/>
            <person name="Hu H."/>
            <person name="Boomsma J."/>
            <person name="Zhang G."/>
        </authorList>
    </citation>
    <scope>NUCLEOTIDE SEQUENCE [LARGE SCALE GENOMIC DNA]</scope>
    <source>
        <strain evidence="2">Tcor2-1</strain>
        <tissue evidence="2">Whole body</tissue>
    </source>
</reference>
<gene>
    <name evidence="2" type="ORF">ALC57_09540</name>
</gene>
<sequence length="111" mass="12592">RSTARTGLSDDVRTRLLAKFEVKDGLSTVGPPKLNRMPLPILKASSTISKRDKHIIRTYITYVRLVCHGSPQSQFRKQESVKTDSQKKTDMDSLRMPMTNTVHGLPKKKKL</sequence>
<feature type="compositionally biased region" description="Basic and acidic residues" evidence="1">
    <location>
        <begin position="76"/>
        <end position="93"/>
    </location>
</feature>
<proteinExistence type="predicted"/>
<dbReference type="Proteomes" id="UP000078492">
    <property type="component" value="Unassembled WGS sequence"/>
</dbReference>